<evidence type="ECO:0000256" key="4">
    <source>
        <dbReference type="ARBA" id="ARBA00022741"/>
    </source>
</evidence>
<name>A0A845B2I1_9SPHN</name>
<dbReference type="InterPro" id="IPR029055">
    <property type="entry name" value="Ntn_hydrolases_N"/>
</dbReference>
<keyword evidence="5 9" id="KW-0067">ATP-binding</keyword>
<dbReference type="InterPro" id="IPR017932">
    <property type="entry name" value="GATase_2_dom"/>
</dbReference>
<protein>
    <recommendedName>
        <fullName evidence="3">asparagine synthase (glutamine-hydrolyzing)</fullName>
        <ecNumber evidence="3">6.3.5.4</ecNumber>
    </recommendedName>
</protein>
<comment type="caution">
    <text evidence="12">The sequence shown here is derived from an EMBL/GenBank/DDBJ whole genome shotgun (WGS) entry which is preliminary data.</text>
</comment>
<dbReference type="CDD" id="cd00712">
    <property type="entry name" value="AsnB"/>
    <property type="match status" value="1"/>
</dbReference>
<comment type="catalytic activity">
    <reaction evidence="7">
        <text>L-aspartate + L-glutamine + ATP + H2O = L-asparagine + L-glutamate + AMP + diphosphate + H(+)</text>
        <dbReference type="Rhea" id="RHEA:12228"/>
        <dbReference type="ChEBI" id="CHEBI:15377"/>
        <dbReference type="ChEBI" id="CHEBI:15378"/>
        <dbReference type="ChEBI" id="CHEBI:29985"/>
        <dbReference type="ChEBI" id="CHEBI:29991"/>
        <dbReference type="ChEBI" id="CHEBI:30616"/>
        <dbReference type="ChEBI" id="CHEBI:33019"/>
        <dbReference type="ChEBI" id="CHEBI:58048"/>
        <dbReference type="ChEBI" id="CHEBI:58359"/>
        <dbReference type="ChEBI" id="CHEBI:456215"/>
        <dbReference type="EC" id="6.3.5.4"/>
    </reaction>
</comment>
<keyword evidence="12" id="KW-0436">Ligase</keyword>
<evidence type="ECO:0000256" key="2">
    <source>
        <dbReference type="ARBA" id="ARBA00005752"/>
    </source>
</evidence>
<dbReference type="GO" id="GO:0005524">
    <property type="term" value="F:ATP binding"/>
    <property type="evidence" value="ECO:0007669"/>
    <property type="project" value="UniProtKB-KW"/>
</dbReference>
<dbReference type="Pfam" id="PF13522">
    <property type="entry name" value="GATase_6"/>
    <property type="match status" value="1"/>
</dbReference>
<dbReference type="InterPro" id="IPR006426">
    <property type="entry name" value="Asn_synth_AEB"/>
</dbReference>
<dbReference type="InterPro" id="IPR033738">
    <property type="entry name" value="AsnB_N"/>
</dbReference>
<dbReference type="PANTHER" id="PTHR43284">
    <property type="entry name" value="ASPARAGINE SYNTHETASE (GLUTAMINE-HYDROLYZING)"/>
    <property type="match status" value="1"/>
</dbReference>
<dbReference type="PROSITE" id="PS51278">
    <property type="entry name" value="GATASE_TYPE_2"/>
    <property type="match status" value="1"/>
</dbReference>
<dbReference type="SUPFAM" id="SSF52402">
    <property type="entry name" value="Adenine nucleotide alpha hydrolases-like"/>
    <property type="match status" value="1"/>
</dbReference>
<dbReference type="Gene3D" id="3.60.20.10">
    <property type="entry name" value="Glutamine Phosphoribosylpyrophosphate, subunit 1, domain 1"/>
    <property type="match status" value="1"/>
</dbReference>
<evidence type="ECO:0000256" key="5">
    <source>
        <dbReference type="ARBA" id="ARBA00022840"/>
    </source>
</evidence>
<dbReference type="Pfam" id="PF00733">
    <property type="entry name" value="Asn_synthase"/>
    <property type="match status" value="1"/>
</dbReference>
<evidence type="ECO:0000256" key="7">
    <source>
        <dbReference type="ARBA" id="ARBA00048741"/>
    </source>
</evidence>
<dbReference type="SUPFAM" id="SSF56235">
    <property type="entry name" value="N-terminal nucleophile aminohydrolases (Ntn hydrolases)"/>
    <property type="match status" value="1"/>
</dbReference>
<organism evidence="12 13">
    <name type="scientific">Allopontixanthobacter sediminis</name>
    <dbReference type="NCBI Taxonomy" id="1689985"/>
    <lineage>
        <taxon>Bacteria</taxon>
        <taxon>Pseudomonadati</taxon>
        <taxon>Pseudomonadota</taxon>
        <taxon>Alphaproteobacteria</taxon>
        <taxon>Sphingomonadales</taxon>
        <taxon>Erythrobacteraceae</taxon>
        <taxon>Allopontixanthobacter</taxon>
    </lineage>
</organism>
<evidence type="ECO:0000256" key="8">
    <source>
        <dbReference type="PIRSR" id="PIRSR001589-1"/>
    </source>
</evidence>
<dbReference type="Proteomes" id="UP000431922">
    <property type="component" value="Unassembled WGS sequence"/>
</dbReference>
<evidence type="ECO:0000256" key="3">
    <source>
        <dbReference type="ARBA" id="ARBA00012737"/>
    </source>
</evidence>
<feature type="domain" description="Glutamine amidotransferase type-2" evidence="11">
    <location>
        <begin position="2"/>
        <end position="219"/>
    </location>
</feature>
<comment type="similarity">
    <text evidence="2">Belongs to the asparagine synthetase family.</text>
</comment>
<evidence type="ECO:0000256" key="9">
    <source>
        <dbReference type="PIRSR" id="PIRSR001589-2"/>
    </source>
</evidence>
<reference evidence="12 13" key="1">
    <citation type="submission" date="2019-12" db="EMBL/GenBank/DDBJ databases">
        <title>Genomic-based taxomic classification of the family Erythrobacteraceae.</title>
        <authorList>
            <person name="Xu L."/>
        </authorList>
    </citation>
    <scope>NUCLEOTIDE SEQUENCE [LARGE SCALE GENOMIC DNA]</scope>
    <source>
        <strain evidence="12 13">KCTC 42453</strain>
    </source>
</reference>
<evidence type="ECO:0000313" key="12">
    <source>
        <dbReference type="EMBL" id="MXP44396.1"/>
    </source>
</evidence>
<dbReference type="EMBL" id="WTYL01000002">
    <property type="protein sequence ID" value="MXP44396.1"/>
    <property type="molecule type" value="Genomic_DNA"/>
</dbReference>
<keyword evidence="13" id="KW-1185">Reference proteome</keyword>
<accession>A0A845B2I1</accession>
<feature type="binding site" evidence="9">
    <location>
        <begin position="373"/>
        <end position="374"/>
    </location>
    <ligand>
        <name>ATP</name>
        <dbReference type="ChEBI" id="CHEBI:30616"/>
    </ligand>
</feature>
<dbReference type="PANTHER" id="PTHR43284:SF1">
    <property type="entry name" value="ASPARAGINE SYNTHETASE"/>
    <property type="match status" value="1"/>
</dbReference>
<dbReference type="OrthoDB" id="9763290at2"/>
<feature type="active site" description="For GATase activity" evidence="8">
    <location>
        <position position="2"/>
    </location>
</feature>
<evidence type="ECO:0000256" key="1">
    <source>
        <dbReference type="ARBA" id="ARBA00005187"/>
    </source>
</evidence>
<feature type="site" description="Important for beta-aspartyl-AMP intermediate formation" evidence="10">
    <location>
        <position position="375"/>
    </location>
</feature>
<sequence>MCGFVGFLRPSGLSADAEALTASMAARIRHRGPDDYGYWGDAEAGIAFGHRRLSIIDLSQAGHQPMLSASGRFVIAYNGEIYNFQELRAELEAVGAAPAWRGHSDTEVLLAAIDHWGIAATLPRLNGMFAFALWDRKLRRLVLARDRIGEKPLYYGKAGNDLLFGSELKALSVYPSFERKVSHDALHLFLRHNYIPGPMSIWDGIAKLEPGHWLDWAPGEDLVSQPYWSMADMVASAKANPITDLSRASEDLEELLADAIRIRMEADVPLGAFLSGGIDSSLIVALMQSQSRRPVKTFTIGYSEKGYDEAPYARKIAQHLGTDHHEMYISPDDGLKAISRLASVWDEPFSDSSQIPTLLVSELTRQHVTVSLSGDAGDEIFGGYHRYFIGMQIWGLSSALPYPLRNGMARLANSRIAGHLMNGLSAVAPPLRKRLLADRLPKVAAILSERSEMSFYRNLVSHHTMPQDILVDQAIPSKNAFDADLPFTDFRETMMYLDTLTYLPDDILTKVDRASMAASLESRVPFLDPRVMEFAWRLPMKAKISGGVGKRILREILYRHVPKELIERPKMGFAVPIDHWLRHELRDWAEALLDEKRLREEGFFKPEVVRKMWDEHQSGQYRRHYLLWDILMFQTWMDEHGRAPTAAPSALQWDGMRARA</sequence>
<evidence type="ECO:0000313" key="13">
    <source>
        <dbReference type="Proteomes" id="UP000431922"/>
    </source>
</evidence>
<dbReference type="GO" id="GO:0005829">
    <property type="term" value="C:cytosol"/>
    <property type="evidence" value="ECO:0007669"/>
    <property type="project" value="TreeGrafter"/>
</dbReference>
<dbReference type="InterPro" id="IPR051786">
    <property type="entry name" value="ASN_synthetase/amidase"/>
</dbReference>
<dbReference type="AlphaFoldDB" id="A0A845B2I1"/>
<keyword evidence="6 8" id="KW-0315">Glutamine amidotransferase</keyword>
<proteinExistence type="inferred from homology"/>
<keyword evidence="4 9" id="KW-0547">Nucleotide-binding</keyword>
<dbReference type="GO" id="GO:0006529">
    <property type="term" value="P:asparagine biosynthetic process"/>
    <property type="evidence" value="ECO:0007669"/>
    <property type="project" value="UniProtKB-KW"/>
</dbReference>
<feature type="binding site" evidence="9">
    <location>
        <position position="300"/>
    </location>
    <ligand>
        <name>ATP</name>
        <dbReference type="ChEBI" id="CHEBI:30616"/>
    </ligand>
</feature>
<keyword evidence="8" id="KW-0028">Amino-acid biosynthesis</keyword>
<dbReference type="PIRSF" id="PIRSF001589">
    <property type="entry name" value="Asn_synthetase_glu-h"/>
    <property type="match status" value="1"/>
</dbReference>
<dbReference type="InterPro" id="IPR001962">
    <property type="entry name" value="Asn_synthase"/>
</dbReference>
<dbReference type="CDD" id="cd01991">
    <property type="entry name" value="Asn_synthase_B_C"/>
    <property type="match status" value="1"/>
</dbReference>
<dbReference type="GO" id="GO:0004066">
    <property type="term" value="F:asparagine synthase (glutamine-hydrolyzing) activity"/>
    <property type="evidence" value="ECO:0007669"/>
    <property type="project" value="UniProtKB-EC"/>
</dbReference>
<feature type="binding site" evidence="9">
    <location>
        <position position="105"/>
    </location>
    <ligand>
        <name>L-glutamine</name>
        <dbReference type="ChEBI" id="CHEBI:58359"/>
    </ligand>
</feature>
<evidence type="ECO:0000256" key="10">
    <source>
        <dbReference type="PIRSR" id="PIRSR001589-3"/>
    </source>
</evidence>
<dbReference type="NCBIfam" id="TIGR01536">
    <property type="entry name" value="asn_synth_AEB"/>
    <property type="match status" value="1"/>
</dbReference>
<gene>
    <name evidence="12" type="primary">asnB</name>
    <name evidence="12" type="ORF">GRI65_08005</name>
</gene>
<keyword evidence="8" id="KW-0061">Asparagine biosynthesis</keyword>
<dbReference type="Gene3D" id="3.40.50.620">
    <property type="entry name" value="HUPs"/>
    <property type="match status" value="1"/>
</dbReference>
<comment type="pathway">
    <text evidence="1">Amino-acid biosynthesis; L-asparagine biosynthesis; L-asparagine from L-aspartate (L-Gln route): step 1/1.</text>
</comment>
<dbReference type="InterPro" id="IPR014729">
    <property type="entry name" value="Rossmann-like_a/b/a_fold"/>
</dbReference>
<evidence type="ECO:0000256" key="6">
    <source>
        <dbReference type="ARBA" id="ARBA00022962"/>
    </source>
</evidence>
<dbReference type="EC" id="6.3.5.4" evidence="3"/>
<evidence type="ECO:0000259" key="11">
    <source>
        <dbReference type="PROSITE" id="PS51278"/>
    </source>
</evidence>